<comment type="similarity">
    <text evidence="1">Belongs to the CIA30 family.</text>
</comment>
<dbReference type="Proteomes" id="UP000008841">
    <property type="component" value="Chromosome"/>
</dbReference>
<dbReference type="AlphaFoldDB" id="B3EEF4"/>
<dbReference type="GO" id="GO:0010257">
    <property type="term" value="P:NADH dehydrogenase complex assembly"/>
    <property type="evidence" value="ECO:0007669"/>
    <property type="project" value="TreeGrafter"/>
</dbReference>
<protein>
    <submittedName>
        <fullName evidence="3">NADH:ubiquinone oxidoreductase complex I intermediate-associated protein 30</fullName>
    </submittedName>
</protein>
<reference evidence="3 4" key="1">
    <citation type="submission" date="2008-05" db="EMBL/GenBank/DDBJ databases">
        <title>Complete sequence of Chlorobium limicola DSM 245.</title>
        <authorList>
            <consortium name="US DOE Joint Genome Institute"/>
            <person name="Lucas S."/>
            <person name="Copeland A."/>
            <person name="Lapidus A."/>
            <person name="Glavina del Rio T."/>
            <person name="Dalin E."/>
            <person name="Tice H."/>
            <person name="Bruce D."/>
            <person name="Goodwin L."/>
            <person name="Pitluck S."/>
            <person name="Schmutz J."/>
            <person name="Larimer F."/>
            <person name="Land M."/>
            <person name="Hauser L."/>
            <person name="Kyrpides N."/>
            <person name="Ovchinnikova G."/>
            <person name="Zhao F."/>
            <person name="Li T."/>
            <person name="Liu Z."/>
            <person name="Overmann J."/>
            <person name="Bryant D.A."/>
            <person name="Richardson P."/>
        </authorList>
    </citation>
    <scope>NUCLEOTIDE SEQUENCE [LARGE SCALE GENOMIC DNA]</scope>
    <source>
        <strain evidence="4">DSM 245 / NBRC 103803 / 6330</strain>
    </source>
</reference>
<dbReference type="PANTHER" id="PTHR13194">
    <property type="entry name" value="COMPLEX I INTERMEDIATE-ASSOCIATED PROTEIN 30"/>
    <property type="match status" value="1"/>
</dbReference>
<gene>
    <name evidence="3" type="ordered locus">Clim_1723</name>
</gene>
<organism evidence="3 4">
    <name type="scientific">Chlorobium limicola (strain DSM 245 / NBRC 103803 / 6330)</name>
    <dbReference type="NCBI Taxonomy" id="290315"/>
    <lineage>
        <taxon>Bacteria</taxon>
        <taxon>Pseudomonadati</taxon>
        <taxon>Chlorobiota</taxon>
        <taxon>Chlorobiia</taxon>
        <taxon>Chlorobiales</taxon>
        <taxon>Chlorobiaceae</taxon>
        <taxon>Chlorobium/Pelodictyon group</taxon>
        <taxon>Chlorobium</taxon>
    </lineage>
</organism>
<dbReference type="InterPro" id="IPR039131">
    <property type="entry name" value="NDUFAF1"/>
</dbReference>
<sequence>MHMATDKLICDFSTPHCLDWYSVDDAVMGGESGSRFYRNPDSTGTFEGFLSTENSGGFASVRTFLPERNYSAYTGIRLRVRGDGKRYSFRIRNDDRFDGIVYKSDFDTISGEWMEFSLPFSEFKAAFRGRTVDGTHPIDASNIVQIGILVSKKQVGSFILIVDWIKAYTSEQ</sequence>
<evidence type="ECO:0000313" key="3">
    <source>
        <dbReference type="EMBL" id="ACD90764.1"/>
    </source>
</evidence>
<dbReference type="KEGG" id="cli:Clim_1723"/>
<proteinExistence type="inferred from homology"/>
<dbReference type="EMBL" id="CP001097">
    <property type="protein sequence ID" value="ACD90764.1"/>
    <property type="molecule type" value="Genomic_DNA"/>
</dbReference>
<dbReference type="SUPFAM" id="SSF49785">
    <property type="entry name" value="Galactose-binding domain-like"/>
    <property type="match status" value="1"/>
</dbReference>
<feature type="domain" description="NADH:ubiquinone oxidoreductase intermediate-associated protein 30" evidence="2">
    <location>
        <begin position="11"/>
        <end position="160"/>
    </location>
</feature>
<dbReference type="Pfam" id="PF08547">
    <property type="entry name" value="CIA30"/>
    <property type="match status" value="1"/>
</dbReference>
<dbReference type="InterPro" id="IPR013857">
    <property type="entry name" value="NADH-UbQ_OxRdtase-assoc_prot30"/>
</dbReference>
<dbReference type="eggNOG" id="COG0702">
    <property type="taxonomic scope" value="Bacteria"/>
</dbReference>
<dbReference type="InterPro" id="IPR008979">
    <property type="entry name" value="Galactose-bd-like_sf"/>
</dbReference>
<evidence type="ECO:0000259" key="2">
    <source>
        <dbReference type="Pfam" id="PF08547"/>
    </source>
</evidence>
<dbReference type="STRING" id="290315.Clim_1723"/>
<keyword evidence="3" id="KW-0830">Ubiquinone</keyword>
<dbReference type="HOGENOM" id="CLU_059028_5_0_10"/>
<dbReference type="OrthoDB" id="442188at2"/>
<dbReference type="GO" id="GO:0051082">
    <property type="term" value="F:unfolded protein binding"/>
    <property type="evidence" value="ECO:0007669"/>
    <property type="project" value="TreeGrafter"/>
</dbReference>
<evidence type="ECO:0000313" key="4">
    <source>
        <dbReference type="Proteomes" id="UP000008841"/>
    </source>
</evidence>
<dbReference type="PANTHER" id="PTHR13194:SF19">
    <property type="entry name" value="NAD(P)-BINDING ROSSMANN-FOLD SUPERFAMILY PROTEIN"/>
    <property type="match status" value="1"/>
</dbReference>
<accession>B3EEF4</accession>
<evidence type="ECO:0000256" key="1">
    <source>
        <dbReference type="ARBA" id="ARBA00007884"/>
    </source>
</evidence>
<dbReference type="Gene3D" id="2.60.120.430">
    <property type="entry name" value="Galactose-binding lectin"/>
    <property type="match status" value="1"/>
</dbReference>
<name>B3EEF4_CHLL2</name>